<dbReference type="NCBIfam" id="TIGR01241">
    <property type="entry name" value="FtsH_fam"/>
    <property type="match status" value="1"/>
</dbReference>
<dbReference type="InterPro" id="IPR000642">
    <property type="entry name" value="Peptidase_M41"/>
</dbReference>
<dbReference type="GO" id="GO:0004176">
    <property type="term" value="F:ATP-dependent peptidase activity"/>
    <property type="evidence" value="ECO:0007669"/>
    <property type="project" value="InterPro"/>
</dbReference>
<dbReference type="AlphaFoldDB" id="A0A2Z6QJE9"/>
<reference evidence="17 18" key="1">
    <citation type="submission" date="2017-11" db="EMBL/GenBank/DDBJ databases">
        <title>The genome of Rhizophagus clarus HR1 reveals common genetic basis of auxotrophy among arbuscular mycorrhizal fungi.</title>
        <authorList>
            <person name="Kobayashi Y."/>
        </authorList>
    </citation>
    <scope>NUCLEOTIDE SEQUENCE [LARGE SCALE GENOMIC DNA]</scope>
    <source>
        <strain evidence="17 18">HR1</strain>
    </source>
</reference>
<feature type="domain" description="AAA+ ATPase" evidence="16">
    <location>
        <begin position="378"/>
        <end position="514"/>
    </location>
</feature>
<dbReference type="Gene3D" id="3.40.50.300">
    <property type="entry name" value="P-loop containing nucleotide triphosphate hydrolases"/>
    <property type="match status" value="1"/>
</dbReference>
<sequence>MQAQGTFTLTQQLSALLSEASLFLHPVKVTPSSVSASSKNKTTESKSILTRSKLQLSDLPECLRHKDVQSITTAALADAITILKMDSSFQSIDVQTLLSQFSGRLTGLSPLSASRSLKAGGIFGISSSWSFFRRDSAIQYLGNNHRYFGTNSAVRYVNQRRLQLLEAEANASPNDASKQAEFYKELLKSNNHNIVIARFERGKFAQDEECFQAYVTALVRAGQTDKILPKIMQKLEQTGTEGGNQILTTDLVQGIMKSQGKKATVENSPATIAANAGNKENPIYVVIEEARGYMFWRALRWVGITFTYAFCILTFLSIAMENSGLLKTGGSQSEYEPSSQQVVKFSDVHGVDEAKEELEELVEFLKDPSKFTGLGGRLPKGVLLTGPPGTGKTLLARAVAGEAGVPFFFMSGSEFDEMYVGVGARRVRELFAAARRKAPSIVFIDELDAIGSKRNPKDQTYMKQTLNQLLVDLDGFSQTEGVIFIAATNFPELLDKALVRPGRFDRHVAVPLPDVRGRVQILSHHLKNVQLARDVDISIIARGTPGFSGADLANLVNQAAIQASRDGAREVAMRHMEHAKDKIIMGAERRSAVITDDSKRLTAYHEGGHALVAIYTPGALPLHKATIMPRGNSLGMTVQLPEMDKDNYTKKEYLAMIDVAMGGRVAEEMIFGKENVTTGAHNDIMTATNVAKRMVTLFGMSDKVGPVAHPEEELDHLSTQTKLVIETEIKTITENAQIRASNILKNHKDELHRLAKALMDYETLTQEEIELVIKGKNIQR</sequence>
<evidence type="ECO:0000256" key="3">
    <source>
        <dbReference type="ARBA" id="ARBA00004370"/>
    </source>
</evidence>
<keyword evidence="12" id="KW-0482">Metalloprotease</keyword>
<dbReference type="Pfam" id="PF17862">
    <property type="entry name" value="AAA_lid_3"/>
    <property type="match status" value="1"/>
</dbReference>
<evidence type="ECO:0000256" key="15">
    <source>
        <dbReference type="SAM" id="Phobius"/>
    </source>
</evidence>
<dbReference type="FunFam" id="1.20.58.760:FF:000002">
    <property type="entry name" value="ATP-dependent zinc metalloprotease FtsH"/>
    <property type="match status" value="1"/>
</dbReference>
<dbReference type="GO" id="GO:0046872">
    <property type="term" value="F:metal ion binding"/>
    <property type="evidence" value="ECO:0007669"/>
    <property type="project" value="UniProtKB-KW"/>
</dbReference>
<dbReference type="SUPFAM" id="SSF140990">
    <property type="entry name" value="FtsH protease domain-like"/>
    <property type="match status" value="1"/>
</dbReference>
<evidence type="ECO:0000256" key="10">
    <source>
        <dbReference type="ARBA" id="ARBA00022833"/>
    </source>
</evidence>
<keyword evidence="15" id="KW-0812">Transmembrane</keyword>
<dbReference type="CDD" id="cd19501">
    <property type="entry name" value="RecA-like_FtsH"/>
    <property type="match status" value="1"/>
</dbReference>
<keyword evidence="18" id="KW-1185">Reference proteome</keyword>
<dbReference type="Gene3D" id="1.10.8.60">
    <property type="match status" value="1"/>
</dbReference>
<dbReference type="PANTHER" id="PTHR23076">
    <property type="entry name" value="METALLOPROTEASE M41 FTSH"/>
    <property type="match status" value="1"/>
</dbReference>
<keyword evidence="7" id="KW-0479">Metal-binding</keyword>
<dbReference type="GO" id="GO:0005524">
    <property type="term" value="F:ATP binding"/>
    <property type="evidence" value="ECO:0007669"/>
    <property type="project" value="UniProtKB-KW"/>
</dbReference>
<protein>
    <recommendedName>
        <fullName evidence="16">AAA+ ATPase domain-containing protein</fullName>
    </recommendedName>
</protein>
<dbReference type="Pfam" id="PF21232">
    <property type="entry name" value="Yme1-like_N"/>
    <property type="match status" value="1"/>
</dbReference>
<dbReference type="InterPro" id="IPR005936">
    <property type="entry name" value="FtsH"/>
</dbReference>
<comment type="cofactor">
    <cofactor evidence="1">
        <name>Zn(2+)</name>
        <dbReference type="ChEBI" id="CHEBI:29105"/>
    </cofactor>
</comment>
<feature type="transmembrane region" description="Helical" evidence="15">
    <location>
        <begin position="301"/>
        <end position="320"/>
    </location>
</feature>
<proteinExistence type="inferred from homology"/>
<gene>
    <name evidence="17" type="ORF">RclHR1_12350008</name>
</gene>
<evidence type="ECO:0000256" key="2">
    <source>
        <dbReference type="ARBA" id="ARBA00004173"/>
    </source>
</evidence>
<keyword evidence="14 15" id="KW-0472">Membrane</keyword>
<dbReference type="GO" id="GO:0141164">
    <property type="term" value="P:mitochondrial protein quality control"/>
    <property type="evidence" value="ECO:0007669"/>
    <property type="project" value="UniProtKB-ARBA"/>
</dbReference>
<dbReference type="SUPFAM" id="SSF52540">
    <property type="entry name" value="P-loop containing nucleoside triphosphate hydrolases"/>
    <property type="match status" value="1"/>
</dbReference>
<dbReference type="InterPro" id="IPR048438">
    <property type="entry name" value="Yme1-like_N"/>
</dbReference>
<evidence type="ECO:0000256" key="7">
    <source>
        <dbReference type="ARBA" id="ARBA00022723"/>
    </source>
</evidence>
<evidence type="ECO:0000313" key="18">
    <source>
        <dbReference type="Proteomes" id="UP000247702"/>
    </source>
</evidence>
<dbReference type="InterPro" id="IPR003959">
    <property type="entry name" value="ATPase_AAA_core"/>
</dbReference>
<keyword evidence="8" id="KW-0547">Nucleotide-binding</keyword>
<keyword evidence="13" id="KW-0496">Mitochondrion</keyword>
<dbReference type="HAMAP" id="MF_01458">
    <property type="entry name" value="FtsH"/>
    <property type="match status" value="1"/>
</dbReference>
<dbReference type="FunFam" id="3.40.50.300:FF:000175">
    <property type="entry name" value="ATP-dependent zinc metalloprotease FTSH 4"/>
    <property type="match status" value="1"/>
</dbReference>
<dbReference type="STRING" id="94130.A0A2Z6QJE9"/>
<organism evidence="17 18">
    <name type="scientific">Rhizophagus clarus</name>
    <dbReference type="NCBI Taxonomy" id="94130"/>
    <lineage>
        <taxon>Eukaryota</taxon>
        <taxon>Fungi</taxon>
        <taxon>Fungi incertae sedis</taxon>
        <taxon>Mucoromycota</taxon>
        <taxon>Glomeromycotina</taxon>
        <taxon>Glomeromycetes</taxon>
        <taxon>Glomerales</taxon>
        <taxon>Glomeraceae</taxon>
        <taxon>Rhizophagus</taxon>
    </lineage>
</organism>
<dbReference type="InterPro" id="IPR037219">
    <property type="entry name" value="Peptidase_M41-like"/>
</dbReference>
<keyword evidence="15" id="KW-1133">Transmembrane helix</keyword>
<evidence type="ECO:0000256" key="6">
    <source>
        <dbReference type="ARBA" id="ARBA00022670"/>
    </source>
</evidence>
<keyword evidence="10" id="KW-0862">Zinc</keyword>
<comment type="similarity">
    <text evidence="4">In the C-terminal section; belongs to the peptidase M41 family.</text>
</comment>
<dbReference type="Pfam" id="PF00004">
    <property type="entry name" value="AAA"/>
    <property type="match status" value="1"/>
</dbReference>
<name>A0A2Z6QJE9_9GLOM</name>
<dbReference type="PANTHER" id="PTHR23076:SF97">
    <property type="entry name" value="ATP-DEPENDENT ZINC METALLOPROTEASE YME1L1"/>
    <property type="match status" value="1"/>
</dbReference>
<dbReference type="FunFam" id="1.10.8.60:FF:000001">
    <property type="entry name" value="ATP-dependent zinc metalloprotease FtsH"/>
    <property type="match status" value="1"/>
</dbReference>
<evidence type="ECO:0000256" key="14">
    <source>
        <dbReference type="ARBA" id="ARBA00023136"/>
    </source>
</evidence>
<evidence type="ECO:0000256" key="5">
    <source>
        <dbReference type="ARBA" id="ARBA00010550"/>
    </source>
</evidence>
<evidence type="ECO:0000259" key="16">
    <source>
        <dbReference type="SMART" id="SM00382"/>
    </source>
</evidence>
<dbReference type="Gene3D" id="1.20.58.760">
    <property type="entry name" value="Peptidase M41"/>
    <property type="match status" value="1"/>
</dbReference>
<dbReference type="GO" id="GO:0016887">
    <property type="term" value="F:ATP hydrolysis activity"/>
    <property type="evidence" value="ECO:0007669"/>
    <property type="project" value="InterPro"/>
</dbReference>
<comment type="subcellular location">
    <subcellularLocation>
        <location evidence="3">Membrane</location>
    </subcellularLocation>
    <subcellularLocation>
        <location evidence="2">Mitochondrion</location>
    </subcellularLocation>
</comment>
<dbReference type="GO" id="GO:0005743">
    <property type="term" value="C:mitochondrial inner membrane"/>
    <property type="evidence" value="ECO:0007669"/>
    <property type="project" value="TreeGrafter"/>
</dbReference>
<dbReference type="SMART" id="SM00382">
    <property type="entry name" value="AAA"/>
    <property type="match status" value="1"/>
</dbReference>
<dbReference type="InterPro" id="IPR041569">
    <property type="entry name" value="AAA_lid_3"/>
</dbReference>
<accession>A0A2Z6QJE9</accession>
<keyword evidence="6" id="KW-0645">Protease</keyword>
<comment type="caution">
    <text evidence="17">The sequence shown here is derived from an EMBL/GenBank/DDBJ whole genome shotgun (WGS) entry which is preliminary data.</text>
</comment>
<evidence type="ECO:0000256" key="11">
    <source>
        <dbReference type="ARBA" id="ARBA00022840"/>
    </source>
</evidence>
<evidence type="ECO:0000256" key="1">
    <source>
        <dbReference type="ARBA" id="ARBA00001947"/>
    </source>
</evidence>
<dbReference type="InterPro" id="IPR027417">
    <property type="entry name" value="P-loop_NTPase"/>
</dbReference>
<dbReference type="Pfam" id="PF01434">
    <property type="entry name" value="Peptidase_M41"/>
    <property type="match status" value="1"/>
</dbReference>
<dbReference type="GO" id="GO:0004222">
    <property type="term" value="F:metalloendopeptidase activity"/>
    <property type="evidence" value="ECO:0007669"/>
    <property type="project" value="InterPro"/>
</dbReference>
<dbReference type="GO" id="GO:0007005">
    <property type="term" value="P:mitochondrion organization"/>
    <property type="evidence" value="ECO:0007669"/>
    <property type="project" value="TreeGrafter"/>
</dbReference>
<evidence type="ECO:0000256" key="8">
    <source>
        <dbReference type="ARBA" id="ARBA00022741"/>
    </source>
</evidence>
<dbReference type="Proteomes" id="UP000247702">
    <property type="component" value="Unassembled WGS sequence"/>
</dbReference>
<dbReference type="InterPro" id="IPR003593">
    <property type="entry name" value="AAA+_ATPase"/>
</dbReference>
<dbReference type="EMBL" id="BEXD01000264">
    <property type="protein sequence ID" value="GBB85919.1"/>
    <property type="molecule type" value="Genomic_DNA"/>
</dbReference>
<evidence type="ECO:0000256" key="13">
    <source>
        <dbReference type="ARBA" id="ARBA00023128"/>
    </source>
</evidence>
<keyword evidence="9" id="KW-0378">Hydrolase</keyword>
<keyword evidence="11" id="KW-0067">ATP-binding</keyword>
<evidence type="ECO:0000313" key="17">
    <source>
        <dbReference type="EMBL" id="GBB85919.1"/>
    </source>
</evidence>
<evidence type="ECO:0000256" key="12">
    <source>
        <dbReference type="ARBA" id="ARBA00023049"/>
    </source>
</evidence>
<comment type="similarity">
    <text evidence="5">In the N-terminal section; belongs to the AAA ATPase family.</text>
</comment>
<evidence type="ECO:0000256" key="9">
    <source>
        <dbReference type="ARBA" id="ARBA00022801"/>
    </source>
</evidence>
<evidence type="ECO:0000256" key="4">
    <source>
        <dbReference type="ARBA" id="ARBA00010044"/>
    </source>
</evidence>